<gene>
    <name evidence="1" type="ORF">Pla123a_18050</name>
</gene>
<keyword evidence="2" id="KW-1185">Reference proteome</keyword>
<accession>A0A5C5YSS2</accession>
<dbReference type="RefSeq" id="WP_146586003.1">
    <property type="nucleotide sequence ID" value="NZ_SJPO01000003.1"/>
</dbReference>
<reference evidence="1 2" key="1">
    <citation type="submission" date="2019-02" db="EMBL/GenBank/DDBJ databases">
        <title>Deep-cultivation of Planctomycetes and their phenomic and genomic characterization uncovers novel biology.</title>
        <authorList>
            <person name="Wiegand S."/>
            <person name="Jogler M."/>
            <person name="Boedeker C."/>
            <person name="Pinto D."/>
            <person name="Vollmers J."/>
            <person name="Rivas-Marin E."/>
            <person name="Kohn T."/>
            <person name="Peeters S.H."/>
            <person name="Heuer A."/>
            <person name="Rast P."/>
            <person name="Oberbeckmann S."/>
            <person name="Bunk B."/>
            <person name="Jeske O."/>
            <person name="Meyerdierks A."/>
            <person name="Storesund J.E."/>
            <person name="Kallscheuer N."/>
            <person name="Luecker S."/>
            <person name="Lage O.M."/>
            <person name="Pohl T."/>
            <person name="Merkel B.J."/>
            <person name="Hornburger P."/>
            <person name="Mueller R.-W."/>
            <person name="Bruemmer F."/>
            <person name="Labrenz M."/>
            <person name="Spormann A.M."/>
            <person name="Op Den Camp H."/>
            <person name="Overmann J."/>
            <person name="Amann R."/>
            <person name="Jetten M.S.M."/>
            <person name="Mascher T."/>
            <person name="Medema M.H."/>
            <person name="Devos D.P."/>
            <person name="Kaster A.-K."/>
            <person name="Ovreas L."/>
            <person name="Rohde M."/>
            <person name="Galperin M.Y."/>
            <person name="Jogler C."/>
        </authorList>
    </citation>
    <scope>NUCLEOTIDE SEQUENCE [LARGE SCALE GENOMIC DNA]</scope>
    <source>
        <strain evidence="1 2">Pla123a</strain>
    </source>
</reference>
<dbReference type="AlphaFoldDB" id="A0A5C5YSS2"/>
<dbReference type="Proteomes" id="UP000318478">
    <property type="component" value="Unassembled WGS sequence"/>
</dbReference>
<name>A0A5C5YSS2_9BACT</name>
<organism evidence="1 2">
    <name type="scientific">Posidoniimonas polymericola</name>
    <dbReference type="NCBI Taxonomy" id="2528002"/>
    <lineage>
        <taxon>Bacteria</taxon>
        <taxon>Pseudomonadati</taxon>
        <taxon>Planctomycetota</taxon>
        <taxon>Planctomycetia</taxon>
        <taxon>Pirellulales</taxon>
        <taxon>Lacipirellulaceae</taxon>
        <taxon>Posidoniimonas</taxon>
    </lineage>
</organism>
<dbReference type="OrthoDB" id="240923at2"/>
<sequence>MVHHLPKTALLAAFLTFEIAAPLSAHEAEKVENPLQTARVRVVDSLGEPIANVTVAPWAIRSEDGHGSWRKDGLGQSEPPTVTTDADGRAEFQYPMYASPSRQVACQAITCRVEHPGYADTVYNDVPVPQVGEPTTIEMLEGAKVGVKPLGEDMAPFADGVYAMWSDDSYGRGREQVVWEGDTLSLPRIQSGEELIRLVRIDQHAATHFSPPLPFVLTEGQVVDLVWALRPAVSVRGVLSDNVPRPVKNGRVSATVIAKAPGDNWENLHWTDWAAVAEDGTFELSGLPAGEPLQIIALCDGYIAASGEPPAFVDEQQRQPTSVQMPQVFDLPPEGQGEITLEMEPSGTCEFTVQDAKGQPVVGIGVVCWPNVKWWDSGSQMYCDSLIRSVDWVAAPAADYTELPNGVEQYENRYRDETDAQGRAVLANIPVGAFRFRIAEARGVAHQYQDLQGQADAAAEGGKQSVTLKPKP</sequence>
<dbReference type="EMBL" id="SJPO01000003">
    <property type="protein sequence ID" value="TWT78005.1"/>
    <property type="molecule type" value="Genomic_DNA"/>
</dbReference>
<evidence type="ECO:0008006" key="3">
    <source>
        <dbReference type="Google" id="ProtNLM"/>
    </source>
</evidence>
<evidence type="ECO:0000313" key="2">
    <source>
        <dbReference type="Proteomes" id="UP000318478"/>
    </source>
</evidence>
<proteinExistence type="predicted"/>
<protein>
    <recommendedName>
        <fullName evidence="3">Nickel uptake substrate-specific transmembrane region</fullName>
    </recommendedName>
</protein>
<evidence type="ECO:0000313" key="1">
    <source>
        <dbReference type="EMBL" id="TWT78005.1"/>
    </source>
</evidence>
<comment type="caution">
    <text evidence="1">The sequence shown here is derived from an EMBL/GenBank/DDBJ whole genome shotgun (WGS) entry which is preliminary data.</text>
</comment>